<dbReference type="GO" id="GO:0005634">
    <property type="term" value="C:nucleus"/>
    <property type="evidence" value="ECO:0007669"/>
    <property type="project" value="UniProtKB-SubCell"/>
</dbReference>
<evidence type="ECO:0000256" key="11">
    <source>
        <dbReference type="ARBA" id="ARBA00023242"/>
    </source>
</evidence>
<feature type="compositionally biased region" description="Basic residues" evidence="13">
    <location>
        <begin position="798"/>
        <end position="810"/>
    </location>
</feature>
<dbReference type="GO" id="GO:0008270">
    <property type="term" value="F:zinc ion binding"/>
    <property type="evidence" value="ECO:0007669"/>
    <property type="project" value="UniProtKB-KW"/>
</dbReference>
<keyword evidence="4" id="KW-0862">Zinc</keyword>
<dbReference type="PROSITE" id="PS51184">
    <property type="entry name" value="JMJC"/>
    <property type="match status" value="1"/>
</dbReference>
<keyword evidence="7" id="KW-0560">Oxidoreductase</keyword>
<proteinExistence type="predicted"/>
<evidence type="ECO:0000256" key="8">
    <source>
        <dbReference type="ARBA" id="ARBA00023004"/>
    </source>
</evidence>
<comment type="subcellular location">
    <subcellularLocation>
        <location evidence="1">Nucleus</location>
    </subcellularLocation>
</comment>
<feature type="domain" description="PHD-type" evidence="14">
    <location>
        <begin position="4"/>
        <end position="55"/>
    </location>
</feature>
<keyword evidence="11" id="KW-0539">Nucleus</keyword>
<dbReference type="GO" id="GO:0006325">
    <property type="term" value="P:chromatin organization"/>
    <property type="evidence" value="ECO:0007669"/>
    <property type="project" value="UniProtKB-KW"/>
</dbReference>
<keyword evidence="8" id="KW-0408">Iron</keyword>
<dbReference type="CDD" id="cd15554">
    <property type="entry name" value="PHD_PHF2_like"/>
    <property type="match status" value="1"/>
</dbReference>
<dbReference type="SUPFAM" id="SSF57903">
    <property type="entry name" value="FYVE/PHD zinc finger"/>
    <property type="match status" value="1"/>
</dbReference>
<evidence type="ECO:0000313" key="18">
    <source>
        <dbReference type="Proteomes" id="UP000327044"/>
    </source>
</evidence>
<keyword evidence="10" id="KW-0804">Transcription</keyword>
<dbReference type="SMART" id="SM00558">
    <property type="entry name" value="JmjC"/>
    <property type="match status" value="1"/>
</dbReference>
<dbReference type="SMART" id="SM00249">
    <property type="entry name" value="PHD"/>
    <property type="match status" value="1"/>
</dbReference>
<dbReference type="EMBL" id="VVIM01000009">
    <property type="protein sequence ID" value="KAB0792966.1"/>
    <property type="molecule type" value="Genomic_DNA"/>
</dbReference>
<feature type="region of interest" description="Disordered" evidence="13">
    <location>
        <begin position="784"/>
        <end position="848"/>
    </location>
</feature>
<keyword evidence="18" id="KW-1185">Reference proteome</keyword>
<evidence type="ECO:0000313" key="17">
    <source>
        <dbReference type="EMBL" id="KAB0792966.1"/>
    </source>
</evidence>
<dbReference type="Proteomes" id="UP000327044">
    <property type="component" value="Unassembled WGS sequence"/>
</dbReference>
<dbReference type="OrthoDB" id="5876800at2759"/>
<evidence type="ECO:0000256" key="3">
    <source>
        <dbReference type="ARBA" id="ARBA00022771"/>
    </source>
</evidence>
<dbReference type="InterPro" id="IPR050690">
    <property type="entry name" value="JHDM1_Histone_Demethylase"/>
</dbReference>
<dbReference type="InterPro" id="IPR019787">
    <property type="entry name" value="Znf_PHD-finger"/>
</dbReference>
<dbReference type="EMBL" id="GEZM01096773">
    <property type="protein sequence ID" value="JAV54578.1"/>
    <property type="molecule type" value="Transcribed_RNA"/>
</dbReference>
<keyword evidence="5" id="KW-0156">Chromatin regulator</keyword>
<feature type="compositionally biased region" description="Basic and acidic residues" evidence="13">
    <location>
        <begin position="788"/>
        <end position="797"/>
    </location>
</feature>
<dbReference type="InterPro" id="IPR041070">
    <property type="entry name" value="JHD"/>
</dbReference>
<feature type="domain" description="JmjC" evidence="15">
    <location>
        <begin position="204"/>
        <end position="353"/>
    </location>
</feature>
<dbReference type="Pfam" id="PF02373">
    <property type="entry name" value="JmjC"/>
    <property type="match status" value="1"/>
</dbReference>
<evidence type="ECO:0000256" key="5">
    <source>
        <dbReference type="ARBA" id="ARBA00022853"/>
    </source>
</evidence>
<dbReference type="Pfam" id="PF17811">
    <property type="entry name" value="JHD"/>
    <property type="match status" value="1"/>
</dbReference>
<dbReference type="SUPFAM" id="SSF51197">
    <property type="entry name" value="Clavaminate synthase-like"/>
    <property type="match status" value="1"/>
</dbReference>
<keyword evidence="9" id="KW-0805">Transcription regulation</keyword>
<dbReference type="PANTHER" id="PTHR23123">
    <property type="entry name" value="PHD/F-BOX CONTAINING PROTEIN"/>
    <property type="match status" value="1"/>
</dbReference>
<keyword evidence="2" id="KW-0479">Metal-binding</keyword>
<feature type="compositionally biased region" description="Basic residues" evidence="13">
    <location>
        <begin position="839"/>
        <end position="848"/>
    </location>
</feature>
<dbReference type="InterPro" id="IPR011011">
    <property type="entry name" value="Znf_FYVE_PHD"/>
</dbReference>
<evidence type="ECO:0000256" key="12">
    <source>
        <dbReference type="PROSITE-ProRule" id="PRU00146"/>
    </source>
</evidence>
<dbReference type="InParanoid" id="A0A1Y1K284"/>
<gene>
    <name evidence="17" type="ORF">PPYR_12586</name>
</gene>
<dbReference type="Pfam" id="PF00628">
    <property type="entry name" value="PHD"/>
    <property type="match status" value="1"/>
</dbReference>
<evidence type="ECO:0000256" key="2">
    <source>
        <dbReference type="ARBA" id="ARBA00022723"/>
    </source>
</evidence>
<dbReference type="PROSITE" id="PS50016">
    <property type="entry name" value="ZF_PHD_2"/>
    <property type="match status" value="1"/>
</dbReference>
<feature type="region of interest" description="Disordered" evidence="13">
    <location>
        <begin position="692"/>
        <end position="729"/>
    </location>
</feature>
<evidence type="ECO:0000256" key="6">
    <source>
        <dbReference type="ARBA" id="ARBA00022964"/>
    </source>
</evidence>
<reference evidence="17" key="3">
    <citation type="submission" date="2019-08" db="EMBL/GenBank/DDBJ databases">
        <authorList>
            <consortium name="Photinus pyralis genome working group"/>
            <person name="Fallon T.R."/>
            <person name="Sander Lower S.E."/>
            <person name="Weng J.-K."/>
        </authorList>
    </citation>
    <scope>NUCLEOTIDE SEQUENCE</scope>
    <source>
        <strain evidence="17">1611_PpyrPB1</strain>
        <tissue evidence="17">Whole body</tissue>
    </source>
</reference>
<evidence type="ECO:0000256" key="9">
    <source>
        <dbReference type="ARBA" id="ARBA00023015"/>
    </source>
</evidence>
<sequence>MMEAVYCLCGRTYDPNVFMIQCDVCKDWFHGSCCNFQEYTAIEIEKFHCPRCSPIYGSSIYKPYLNWHRYDYWDGNASTKSVQTGTPVFVRELRGRHFTNDSEVVTHMRGQQLTDTLLQQQGFSNPIIVDSVDGLGMSVPPSNFSVYDVEASVGGEMELDVIDVTRQSDIKMKLSDYVAYYNSTNRIRIFNVVSLEFSETGLSRYVEAPMVARKLDWVNIMWMRNYHIPPPRVQKYCLMSVKDSYTDFHVDFGGTSVWYHVLRGEKIFYFIRPTPANLTLYQQWMTSSNQSETFFGDQVDCCYKCTLRQGQTMLVPTGWIHAVLTPVDALVFGGNFMHSLNIPMQLQIYEIEKKVKTLEKFRFPFFETMNWFAAQKLYQQIRELNSEEKKCPDLLLAGLKALLAVLKQWNLEKDYNVNVREQIPTTINSAKLIKDISKEIRHAERFINALNPPKPERESKRKRKRPFNKDFVDYPLSPKSSQEYFSEPRIEPNQPRIKLTLPKPAMYPYENISSHNIYANNQEPATPWDSNLFYRPEETTAIHRGGAVLKFKLGTKDYFAHNKPPDVTDTEVVNHLISPSSTKSIYDFHDDSEKEEGRLMVDENHKKAKKKLAAPRNAPKSKSATSWCVKNKKPKNEGGDGLLPKNGIESLLKASVLTNKIKREEGGCASPSTEDAIAGMLSISQMYIQPGRNVSKNSRKHGVDSDSPVDEENVNNVHQDEDYIYPSLDNSDDEEIHIFKPRGRSKIDEAWNPKARVGPLLPKMNRPLREGTKKQAVEKVLEAAAAKRATESPEKSPKRQYRKRKIKPKPVMKSPPSSSSAVSTLPSTSSTSPSVAITHKQRKGMKTVKQRLGKILKIHKMIY</sequence>
<dbReference type="InterPro" id="IPR019786">
    <property type="entry name" value="Zinc_finger_PHD-type_CS"/>
</dbReference>
<name>A0A1Y1K284_PHOPY</name>
<dbReference type="Gene3D" id="1.20.58.1360">
    <property type="match status" value="1"/>
</dbReference>
<feature type="region of interest" description="Disordered" evidence="13">
    <location>
        <begin position="609"/>
        <end position="644"/>
    </location>
</feature>
<accession>A0A1Y1K284</accession>
<reference evidence="17 18" key="2">
    <citation type="journal article" date="2018" name="Elife">
        <title>Firefly genomes illuminate parallel origins of bioluminescence in beetles.</title>
        <authorList>
            <person name="Fallon T.R."/>
            <person name="Lower S.E."/>
            <person name="Chang C.H."/>
            <person name="Bessho-Uehara M."/>
            <person name="Martin G.J."/>
            <person name="Bewick A.J."/>
            <person name="Behringer M."/>
            <person name="Debat H.J."/>
            <person name="Wong I."/>
            <person name="Day J.C."/>
            <person name="Suvorov A."/>
            <person name="Silva C.J."/>
            <person name="Stanger-Hall K.F."/>
            <person name="Hall D.W."/>
            <person name="Schmitz R.J."/>
            <person name="Nelson D.R."/>
            <person name="Lewis S.M."/>
            <person name="Shigenobu S."/>
            <person name="Bybee S.M."/>
            <person name="Larracuente A.M."/>
            <person name="Oba Y."/>
            <person name="Weng J.K."/>
        </authorList>
    </citation>
    <scope>NUCLEOTIDE SEQUENCE [LARGE SCALE GENOMIC DNA]</scope>
    <source>
        <strain evidence="17">1611_PpyrPB1</strain>
        <tissue evidence="17">Whole body</tissue>
    </source>
</reference>
<organism evidence="16">
    <name type="scientific">Photinus pyralis</name>
    <name type="common">Common eastern firefly</name>
    <name type="synonym">Lampyris pyralis</name>
    <dbReference type="NCBI Taxonomy" id="7054"/>
    <lineage>
        <taxon>Eukaryota</taxon>
        <taxon>Metazoa</taxon>
        <taxon>Ecdysozoa</taxon>
        <taxon>Arthropoda</taxon>
        <taxon>Hexapoda</taxon>
        <taxon>Insecta</taxon>
        <taxon>Pterygota</taxon>
        <taxon>Neoptera</taxon>
        <taxon>Endopterygota</taxon>
        <taxon>Coleoptera</taxon>
        <taxon>Polyphaga</taxon>
        <taxon>Elateriformia</taxon>
        <taxon>Elateroidea</taxon>
        <taxon>Lampyridae</taxon>
        <taxon>Lampyrinae</taxon>
        <taxon>Photinus</taxon>
    </lineage>
</organism>
<dbReference type="PROSITE" id="PS01359">
    <property type="entry name" value="ZF_PHD_1"/>
    <property type="match status" value="1"/>
</dbReference>
<evidence type="ECO:0000313" key="16">
    <source>
        <dbReference type="EMBL" id="JAV54578.1"/>
    </source>
</evidence>
<evidence type="ECO:0000256" key="7">
    <source>
        <dbReference type="ARBA" id="ARBA00023002"/>
    </source>
</evidence>
<dbReference type="GO" id="GO:0051213">
    <property type="term" value="F:dioxygenase activity"/>
    <property type="evidence" value="ECO:0007669"/>
    <property type="project" value="UniProtKB-KW"/>
</dbReference>
<evidence type="ECO:0000259" key="14">
    <source>
        <dbReference type="PROSITE" id="PS50016"/>
    </source>
</evidence>
<keyword evidence="6" id="KW-0223">Dioxygenase</keyword>
<reference evidence="16" key="1">
    <citation type="journal article" date="2016" name="Sci. Rep.">
        <title>Molecular characterization of firefly nuptial gifts: a multi-omics approach sheds light on postcopulatory sexual selection.</title>
        <authorList>
            <person name="Al-Wathiqui N."/>
            <person name="Fallon T.R."/>
            <person name="South A."/>
            <person name="Weng J.K."/>
            <person name="Lewis S.M."/>
        </authorList>
    </citation>
    <scope>NUCLEOTIDE SEQUENCE</scope>
</reference>
<dbReference type="Gene3D" id="2.60.120.650">
    <property type="entry name" value="Cupin"/>
    <property type="match status" value="1"/>
</dbReference>
<evidence type="ECO:0000259" key="15">
    <source>
        <dbReference type="PROSITE" id="PS51184"/>
    </source>
</evidence>
<evidence type="ECO:0000256" key="1">
    <source>
        <dbReference type="ARBA" id="ARBA00004123"/>
    </source>
</evidence>
<feature type="region of interest" description="Disordered" evidence="13">
    <location>
        <begin position="449"/>
        <end position="475"/>
    </location>
</feature>
<evidence type="ECO:0000256" key="13">
    <source>
        <dbReference type="SAM" id="MobiDB-lite"/>
    </source>
</evidence>
<dbReference type="AlphaFoldDB" id="A0A1Y1K284"/>
<feature type="compositionally biased region" description="Low complexity" evidence="13">
    <location>
        <begin position="811"/>
        <end position="835"/>
    </location>
</feature>
<evidence type="ECO:0000256" key="10">
    <source>
        <dbReference type="ARBA" id="ARBA00023163"/>
    </source>
</evidence>
<dbReference type="InterPro" id="IPR003347">
    <property type="entry name" value="JmjC_dom"/>
</dbReference>
<protein>
    <submittedName>
        <fullName evidence="16">Uncharacterized protein</fullName>
    </submittedName>
</protein>
<evidence type="ECO:0000256" key="4">
    <source>
        <dbReference type="ARBA" id="ARBA00022833"/>
    </source>
</evidence>
<keyword evidence="3 12" id="KW-0863">Zinc-finger</keyword>
<dbReference type="InterPro" id="IPR001965">
    <property type="entry name" value="Znf_PHD"/>
</dbReference>